<reference evidence="1" key="1">
    <citation type="journal article" date="2014" name="Front. Microbiol.">
        <title>High frequency of phylogenetically diverse reductive dehalogenase-homologous genes in deep subseafloor sedimentary metagenomes.</title>
        <authorList>
            <person name="Kawai M."/>
            <person name="Futagami T."/>
            <person name="Toyoda A."/>
            <person name="Takaki Y."/>
            <person name="Nishi S."/>
            <person name="Hori S."/>
            <person name="Arai W."/>
            <person name="Tsubouchi T."/>
            <person name="Morono Y."/>
            <person name="Uchiyama I."/>
            <person name="Ito T."/>
            <person name="Fujiyama A."/>
            <person name="Inagaki F."/>
            <person name="Takami H."/>
        </authorList>
    </citation>
    <scope>NUCLEOTIDE SEQUENCE</scope>
    <source>
        <strain evidence="1">Expedition CK06-06</strain>
    </source>
</reference>
<dbReference type="SUPFAM" id="SSF82171">
    <property type="entry name" value="DPP6 N-terminal domain-like"/>
    <property type="match status" value="1"/>
</dbReference>
<dbReference type="InterPro" id="IPR011042">
    <property type="entry name" value="6-blade_b-propeller_TolB-like"/>
</dbReference>
<evidence type="ECO:0000313" key="1">
    <source>
        <dbReference type="EMBL" id="GAG65437.1"/>
    </source>
</evidence>
<accession>X1A5G8</accession>
<dbReference type="PANTHER" id="PTHR36842:SF1">
    <property type="entry name" value="PROTEIN TOLB"/>
    <property type="match status" value="1"/>
</dbReference>
<dbReference type="Gene3D" id="2.120.10.30">
    <property type="entry name" value="TolB, C-terminal domain"/>
    <property type="match status" value="1"/>
</dbReference>
<evidence type="ECO:0008006" key="2">
    <source>
        <dbReference type="Google" id="ProtNLM"/>
    </source>
</evidence>
<gene>
    <name evidence="1" type="ORF">S01H4_14923</name>
</gene>
<dbReference type="AlphaFoldDB" id="X1A5G8"/>
<organism evidence="1">
    <name type="scientific">marine sediment metagenome</name>
    <dbReference type="NCBI Taxonomy" id="412755"/>
    <lineage>
        <taxon>unclassified sequences</taxon>
        <taxon>metagenomes</taxon>
        <taxon>ecological metagenomes</taxon>
    </lineage>
</organism>
<proteinExistence type="predicted"/>
<dbReference type="EMBL" id="BART01006541">
    <property type="protein sequence ID" value="GAG65437.1"/>
    <property type="molecule type" value="Genomic_DNA"/>
</dbReference>
<dbReference type="PANTHER" id="PTHR36842">
    <property type="entry name" value="PROTEIN TOLB HOMOLOG"/>
    <property type="match status" value="1"/>
</dbReference>
<name>X1A5G8_9ZZZZ</name>
<comment type="caution">
    <text evidence="1">The sequence shown here is derived from an EMBL/GenBank/DDBJ whole genome shotgun (WGS) entry which is preliminary data.</text>
</comment>
<feature type="non-terminal residue" evidence="1">
    <location>
        <position position="471"/>
    </location>
</feature>
<protein>
    <recommendedName>
        <fullName evidence="2">Dipeptidylpeptidase IV N-terminal domain-containing protein</fullName>
    </recommendedName>
</protein>
<sequence length="471" mass="52380">MIGESQRISINDLLYMESVTEQAVSPYGASVAWVKTGYTEGKETPLFVLSVTNVDNMSTKQLSSSEFMSISGLKWSPRGKAIAFIGVTSESGAQVWSVEPESGGVDQLTNVPSGVNDFGWAGPEAILYIATDGNAEEASSEEDDTIHVTQYIETPVRLFRLELTSGRTERLTENDDNTLALSVSPDGKHVFLCRTKAASAKSQYYQDIPFRYFIYEIEEHEEKQIFTEVKAVENWAWSPDSKTLFATEAFVEDKYVFAYVDYLRTFDVPSGEENNLDLGWERGLMQMSKVSPTDEGFLVILEDGCHPELARYVMNENGYERRTMEAEHQGNIFSIETTPDGKTVFYQHSTASKPTQWYVATIDGDSVKDPRPYTDINPQYKGKTFAGAEAITWEGALGEAMKQAEKNVEKQDDLGGPPMIVIFFYPEGTEGEGVPITIYEKVNGKKADKPTASKKMPFGTTVGFTQKDGLV</sequence>